<organism evidence="2 3">
    <name type="scientific">Salinibacterium xinjiangense</name>
    <dbReference type="NCBI Taxonomy" id="386302"/>
    <lineage>
        <taxon>Bacteria</taxon>
        <taxon>Bacillati</taxon>
        <taxon>Actinomycetota</taxon>
        <taxon>Actinomycetes</taxon>
        <taxon>Micrococcales</taxon>
        <taxon>Microbacteriaceae</taxon>
        <taxon>Salinibacterium</taxon>
    </lineage>
</organism>
<protein>
    <submittedName>
        <fullName evidence="2">Uncharacterized protein</fullName>
    </submittedName>
</protein>
<keyword evidence="3" id="KW-1185">Reference proteome</keyword>
<feature type="region of interest" description="Disordered" evidence="1">
    <location>
        <begin position="1"/>
        <end position="64"/>
    </location>
</feature>
<reference evidence="2 3" key="1">
    <citation type="submission" date="2017-09" db="EMBL/GenBank/DDBJ databases">
        <authorList>
            <person name="Ehlers B."/>
            <person name="Leendertz F.H."/>
        </authorList>
    </citation>
    <scope>NUCLEOTIDE SEQUENCE [LARGE SCALE GENOMIC DNA]</scope>
    <source>
        <strain evidence="2 3">CGMCC 1.05381</strain>
    </source>
</reference>
<dbReference type="EMBL" id="OCST01000003">
    <property type="protein sequence ID" value="SOE65635.1"/>
    <property type="molecule type" value="Genomic_DNA"/>
</dbReference>
<dbReference type="Proteomes" id="UP000219440">
    <property type="component" value="Unassembled WGS sequence"/>
</dbReference>
<gene>
    <name evidence="2" type="ORF">SAMN06296378_1591</name>
</gene>
<evidence type="ECO:0000313" key="3">
    <source>
        <dbReference type="Proteomes" id="UP000219440"/>
    </source>
</evidence>
<sequence length="64" mass="6995">MASQLGAEDQSESDELLAGAKHSARNQHLPAATSDPMNRAGMIPRDSRTTMSSMLLPRLERVCR</sequence>
<evidence type="ECO:0000313" key="2">
    <source>
        <dbReference type="EMBL" id="SOE65635.1"/>
    </source>
</evidence>
<proteinExistence type="predicted"/>
<evidence type="ECO:0000256" key="1">
    <source>
        <dbReference type="SAM" id="MobiDB-lite"/>
    </source>
</evidence>
<dbReference type="RefSeq" id="WP_097060692.1">
    <property type="nucleotide sequence ID" value="NZ_BMLC01000001.1"/>
</dbReference>
<accession>A0A2C8ZKY2</accession>
<dbReference type="AlphaFoldDB" id="A0A2C8ZKY2"/>
<name>A0A2C8ZKY2_9MICO</name>